<comment type="subcellular location">
    <subcellularLocation>
        <location evidence="1">Membrane</location>
        <topology evidence="1">Multi-pass membrane protein</topology>
    </subcellularLocation>
</comment>
<accession>H2Y1Q0</accession>
<proteinExistence type="inferred from homology"/>
<feature type="domain" description="Neurotransmitter-gated ion-channel ligand-binding" evidence="6">
    <location>
        <begin position="6"/>
        <end position="144"/>
    </location>
</feature>
<evidence type="ECO:0000256" key="2">
    <source>
        <dbReference type="ARBA" id="ARBA00022692"/>
    </source>
</evidence>
<keyword evidence="4 5" id="KW-0472">Membrane</keyword>
<sequence length="235" mass="26924">KSLLRLRIYWKDDYLRWDPLEYGNLTSLWLPATTVWFPDIVVYEEIGSATYAPRVPYVFVRSDGTVGFLQPTAYETTCSINIAFFPFDRQVCTMKFTSWTFPTSKVDLMTRRSSKQIKADIPTYFVSSGEWTLEDITVNFNTFSCEDDDISSLVRYFILILLHKKFGSLHSMLFPAILLTTISLLGFYLPPDSGERIGLQITIMLTFMVFLLTVGDMFPASTGPYLGVYFVLCMA</sequence>
<dbReference type="PRINTS" id="PR00252">
    <property type="entry name" value="NRIONCHANNEL"/>
</dbReference>
<dbReference type="Pfam" id="PF02931">
    <property type="entry name" value="Neur_chan_LBD"/>
    <property type="match status" value="1"/>
</dbReference>
<evidence type="ECO:0000256" key="1">
    <source>
        <dbReference type="ARBA" id="ARBA00004141"/>
    </source>
</evidence>
<comment type="similarity">
    <text evidence="5">Belongs to the ligand-gated ion channel (TC 1.A.9) family.</text>
</comment>
<feature type="transmembrane region" description="Helical" evidence="5">
    <location>
        <begin position="172"/>
        <end position="191"/>
    </location>
</feature>
<dbReference type="InterPro" id="IPR006202">
    <property type="entry name" value="Neur_chan_lig-bd"/>
</dbReference>
<reference evidence="8" key="3">
    <citation type="submission" date="2025-08" db="UniProtKB">
        <authorList>
            <consortium name="Ensembl"/>
        </authorList>
    </citation>
    <scope>IDENTIFICATION</scope>
</reference>
<evidence type="ECO:0000313" key="9">
    <source>
        <dbReference type="Proteomes" id="UP000008144"/>
    </source>
</evidence>
<dbReference type="PANTHER" id="PTHR18945">
    <property type="entry name" value="NEUROTRANSMITTER GATED ION CHANNEL"/>
    <property type="match status" value="1"/>
</dbReference>
<dbReference type="HOGENOM" id="CLU_018074_2_0_1"/>
<dbReference type="InterPro" id="IPR036734">
    <property type="entry name" value="Neur_chan_lig-bd_sf"/>
</dbReference>
<feature type="domain" description="Neurotransmitter-gated ion-channel transmembrane" evidence="7">
    <location>
        <begin position="173"/>
        <end position="234"/>
    </location>
</feature>
<dbReference type="Ensembl" id="ENSCINT00000036441.1">
    <property type="protein sequence ID" value="ENSCINP00000035834.1"/>
    <property type="gene ID" value="ENSCING00000024025.1"/>
</dbReference>
<dbReference type="InterPro" id="IPR018000">
    <property type="entry name" value="Neurotransmitter_ion_chnl_CS"/>
</dbReference>
<dbReference type="InterPro" id="IPR036719">
    <property type="entry name" value="Neuro-gated_channel_TM_sf"/>
</dbReference>
<comment type="caution">
    <text evidence="5">Lacks conserved residue(s) required for the propagation of feature annotation.</text>
</comment>
<evidence type="ECO:0000259" key="6">
    <source>
        <dbReference type="Pfam" id="PF02931"/>
    </source>
</evidence>
<dbReference type="CDD" id="cd19051">
    <property type="entry name" value="LGIC_TM_cation"/>
    <property type="match status" value="1"/>
</dbReference>
<evidence type="ECO:0008006" key="10">
    <source>
        <dbReference type="Google" id="ProtNLM"/>
    </source>
</evidence>
<dbReference type="Gene3D" id="1.20.58.390">
    <property type="entry name" value="Neurotransmitter-gated ion-channel transmembrane domain"/>
    <property type="match status" value="1"/>
</dbReference>
<dbReference type="PROSITE" id="PS00236">
    <property type="entry name" value="NEUROTR_ION_CHANNEL"/>
    <property type="match status" value="1"/>
</dbReference>
<dbReference type="InterPro" id="IPR038050">
    <property type="entry name" value="Neuro_actylchol_rec"/>
</dbReference>
<evidence type="ECO:0000256" key="4">
    <source>
        <dbReference type="ARBA" id="ARBA00023136"/>
    </source>
</evidence>
<dbReference type="GO" id="GO:0004888">
    <property type="term" value="F:transmembrane signaling receptor activity"/>
    <property type="evidence" value="ECO:0007669"/>
    <property type="project" value="InterPro"/>
</dbReference>
<dbReference type="Gene3D" id="2.70.170.10">
    <property type="entry name" value="Neurotransmitter-gated ion-channel ligand-binding domain"/>
    <property type="match status" value="1"/>
</dbReference>
<dbReference type="InterPro" id="IPR006201">
    <property type="entry name" value="Neur_channel"/>
</dbReference>
<dbReference type="STRING" id="7719.ENSCINP00000035834"/>
<feature type="transmembrane region" description="Helical" evidence="5">
    <location>
        <begin position="197"/>
        <end position="215"/>
    </location>
</feature>
<name>H2Y1Q0_CIOIN</name>
<dbReference type="AlphaFoldDB" id="H2Y1Q0"/>
<reference evidence="8" key="2">
    <citation type="journal article" date="2008" name="Genome Biol.">
        <title>Improved genome assembly and evidence-based global gene model set for the chordate Ciona intestinalis: new insight into intron and operon populations.</title>
        <authorList>
            <person name="Satou Y."/>
            <person name="Mineta K."/>
            <person name="Ogasawara M."/>
            <person name="Sasakura Y."/>
            <person name="Shoguchi E."/>
            <person name="Ueno K."/>
            <person name="Yamada L."/>
            <person name="Matsumoto J."/>
            <person name="Wasserscheid J."/>
            <person name="Dewar K."/>
            <person name="Wiley G.B."/>
            <person name="Macmil S.L."/>
            <person name="Roe B.A."/>
            <person name="Zeller R.W."/>
            <person name="Hastings K.E."/>
            <person name="Lemaire P."/>
            <person name="Lindquist E."/>
            <person name="Endo T."/>
            <person name="Hotta K."/>
            <person name="Inaba K."/>
        </authorList>
    </citation>
    <scope>NUCLEOTIDE SEQUENCE [LARGE SCALE GENOMIC DNA]</scope>
    <source>
        <strain evidence="8">wild type</strain>
    </source>
</reference>
<dbReference type="InterPro" id="IPR006029">
    <property type="entry name" value="Neurotrans-gated_channel_TM"/>
</dbReference>
<keyword evidence="2 5" id="KW-0812">Transmembrane</keyword>
<dbReference type="EMBL" id="EAAA01001629">
    <property type="status" value="NOT_ANNOTATED_CDS"/>
    <property type="molecule type" value="Genomic_DNA"/>
</dbReference>
<keyword evidence="3 5" id="KW-1133">Transmembrane helix</keyword>
<dbReference type="InParanoid" id="H2Y1Q0"/>
<dbReference type="Pfam" id="PF02932">
    <property type="entry name" value="Neur_chan_memb"/>
    <property type="match status" value="1"/>
</dbReference>
<dbReference type="FunFam" id="2.70.170.10:FF:000123">
    <property type="entry name" value="Uncharacterized protein"/>
    <property type="match status" value="1"/>
</dbReference>
<evidence type="ECO:0000259" key="7">
    <source>
        <dbReference type="Pfam" id="PF02932"/>
    </source>
</evidence>
<keyword evidence="5" id="KW-0407">Ion channel</keyword>
<keyword evidence="9" id="KW-1185">Reference proteome</keyword>
<dbReference type="OMA" id="NMANITW"/>
<evidence type="ECO:0000256" key="3">
    <source>
        <dbReference type="ARBA" id="ARBA00022989"/>
    </source>
</evidence>
<reference evidence="9" key="1">
    <citation type="journal article" date="2002" name="Science">
        <title>The draft genome of Ciona intestinalis: insights into chordate and vertebrate origins.</title>
        <authorList>
            <person name="Dehal P."/>
            <person name="Satou Y."/>
            <person name="Campbell R.K."/>
            <person name="Chapman J."/>
            <person name="Degnan B."/>
            <person name="De Tomaso A."/>
            <person name="Davidson B."/>
            <person name="Di Gregorio A."/>
            <person name="Gelpke M."/>
            <person name="Goodstein D.M."/>
            <person name="Harafuji N."/>
            <person name="Hastings K.E."/>
            <person name="Ho I."/>
            <person name="Hotta K."/>
            <person name="Huang W."/>
            <person name="Kawashima T."/>
            <person name="Lemaire P."/>
            <person name="Martinez D."/>
            <person name="Meinertzhagen I.A."/>
            <person name="Necula S."/>
            <person name="Nonaka M."/>
            <person name="Putnam N."/>
            <person name="Rash S."/>
            <person name="Saiga H."/>
            <person name="Satake M."/>
            <person name="Terry A."/>
            <person name="Yamada L."/>
            <person name="Wang H.G."/>
            <person name="Awazu S."/>
            <person name="Azumi K."/>
            <person name="Boore J."/>
            <person name="Branno M."/>
            <person name="Chin-Bow S."/>
            <person name="DeSantis R."/>
            <person name="Doyle S."/>
            <person name="Francino P."/>
            <person name="Keys D.N."/>
            <person name="Haga S."/>
            <person name="Hayashi H."/>
            <person name="Hino K."/>
            <person name="Imai K.S."/>
            <person name="Inaba K."/>
            <person name="Kano S."/>
            <person name="Kobayashi K."/>
            <person name="Kobayashi M."/>
            <person name="Lee B.I."/>
            <person name="Makabe K.W."/>
            <person name="Manohar C."/>
            <person name="Matassi G."/>
            <person name="Medina M."/>
            <person name="Mochizuki Y."/>
            <person name="Mount S."/>
            <person name="Morishita T."/>
            <person name="Miura S."/>
            <person name="Nakayama A."/>
            <person name="Nishizaka S."/>
            <person name="Nomoto H."/>
            <person name="Ohta F."/>
            <person name="Oishi K."/>
            <person name="Rigoutsos I."/>
            <person name="Sano M."/>
            <person name="Sasaki A."/>
            <person name="Sasakura Y."/>
            <person name="Shoguchi E."/>
            <person name="Shin-i T."/>
            <person name="Spagnuolo A."/>
            <person name="Stainier D."/>
            <person name="Suzuki M.M."/>
            <person name="Tassy O."/>
            <person name="Takatori N."/>
            <person name="Tokuoka M."/>
            <person name="Yagi K."/>
            <person name="Yoshizaki F."/>
            <person name="Wada S."/>
            <person name="Zhang C."/>
            <person name="Hyatt P.D."/>
            <person name="Larimer F."/>
            <person name="Detter C."/>
            <person name="Doggett N."/>
            <person name="Glavina T."/>
            <person name="Hawkins T."/>
            <person name="Richardson P."/>
            <person name="Lucas S."/>
            <person name="Kohara Y."/>
            <person name="Levine M."/>
            <person name="Satoh N."/>
            <person name="Rokhsar D.S."/>
        </authorList>
    </citation>
    <scope>NUCLEOTIDE SEQUENCE [LARGE SCALE GENOMIC DNA]</scope>
</reference>
<protein>
    <recommendedName>
        <fullName evidence="10">Neurotransmitter-gated ion-channel ligand-binding domain-containing protein</fullName>
    </recommendedName>
</protein>
<organism evidence="8 9">
    <name type="scientific">Ciona intestinalis</name>
    <name type="common">Transparent sea squirt</name>
    <name type="synonym">Ascidia intestinalis</name>
    <dbReference type="NCBI Taxonomy" id="7719"/>
    <lineage>
        <taxon>Eukaryota</taxon>
        <taxon>Metazoa</taxon>
        <taxon>Chordata</taxon>
        <taxon>Tunicata</taxon>
        <taxon>Ascidiacea</taxon>
        <taxon>Phlebobranchia</taxon>
        <taxon>Cionidae</taxon>
        <taxon>Ciona</taxon>
    </lineage>
</organism>
<keyword evidence="5" id="KW-0813">Transport</keyword>
<dbReference type="SUPFAM" id="SSF63712">
    <property type="entry name" value="Nicotinic receptor ligand binding domain-like"/>
    <property type="match status" value="1"/>
</dbReference>
<dbReference type="GO" id="GO:0005230">
    <property type="term" value="F:extracellular ligand-gated monoatomic ion channel activity"/>
    <property type="evidence" value="ECO:0007669"/>
    <property type="project" value="InterPro"/>
</dbReference>
<evidence type="ECO:0000313" key="8">
    <source>
        <dbReference type="Ensembl" id="ENSCINP00000035834.1"/>
    </source>
</evidence>
<dbReference type="Proteomes" id="UP000008144">
    <property type="component" value="Chromosome 3"/>
</dbReference>
<dbReference type="SUPFAM" id="SSF90112">
    <property type="entry name" value="Neurotransmitter-gated ion-channel transmembrane pore"/>
    <property type="match status" value="1"/>
</dbReference>
<keyword evidence="5" id="KW-0406">Ion transport</keyword>
<evidence type="ECO:0000256" key="5">
    <source>
        <dbReference type="RuleBase" id="RU000687"/>
    </source>
</evidence>
<dbReference type="GO" id="GO:0016020">
    <property type="term" value="C:membrane"/>
    <property type="evidence" value="ECO:0007669"/>
    <property type="project" value="UniProtKB-SubCell"/>
</dbReference>
<dbReference type="GeneTree" id="ENSGT00940000174074"/>
<reference evidence="8" key="4">
    <citation type="submission" date="2025-09" db="UniProtKB">
        <authorList>
            <consortium name="Ensembl"/>
        </authorList>
    </citation>
    <scope>IDENTIFICATION</scope>
</reference>